<evidence type="ECO:0000256" key="5">
    <source>
        <dbReference type="ARBA" id="ARBA00023077"/>
    </source>
</evidence>
<dbReference type="Gene3D" id="2.60.40.1120">
    <property type="entry name" value="Carboxypeptidase-like, regulatory domain"/>
    <property type="match status" value="1"/>
</dbReference>
<evidence type="ECO:0000256" key="2">
    <source>
        <dbReference type="ARBA" id="ARBA00022448"/>
    </source>
</evidence>
<dbReference type="Pfam" id="PF00593">
    <property type="entry name" value="TonB_dep_Rec_b-barrel"/>
    <property type="match status" value="1"/>
</dbReference>
<dbReference type="InterPro" id="IPR008969">
    <property type="entry name" value="CarboxyPept-like_regulatory"/>
</dbReference>
<protein>
    <submittedName>
        <fullName evidence="13">Iron complex outermembrane recepter protein</fullName>
    </submittedName>
</protein>
<dbReference type="InterPro" id="IPR036942">
    <property type="entry name" value="Beta-barrel_TonB_sf"/>
</dbReference>
<dbReference type="Pfam" id="PF07715">
    <property type="entry name" value="Plug"/>
    <property type="match status" value="1"/>
</dbReference>
<dbReference type="InterPro" id="IPR012910">
    <property type="entry name" value="Plug_dom"/>
</dbReference>
<feature type="signal peptide" evidence="10">
    <location>
        <begin position="1"/>
        <end position="24"/>
    </location>
</feature>
<dbReference type="Pfam" id="PF13715">
    <property type="entry name" value="CarbopepD_reg_2"/>
    <property type="match status" value="1"/>
</dbReference>
<dbReference type="Proteomes" id="UP000184314">
    <property type="component" value="Unassembled WGS sequence"/>
</dbReference>
<organism evidence="13 14">
    <name type="scientific">Maribacter aquivivus</name>
    <dbReference type="NCBI Taxonomy" id="228958"/>
    <lineage>
        <taxon>Bacteria</taxon>
        <taxon>Pseudomonadati</taxon>
        <taxon>Bacteroidota</taxon>
        <taxon>Flavobacteriia</taxon>
        <taxon>Flavobacteriales</taxon>
        <taxon>Flavobacteriaceae</taxon>
        <taxon>Maribacter</taxon>
    </lineage>
</organism>
<evidence type="ECO:0000256" key="4">
    <source>
        <dbReference type="ARBA" id="ARBA00022692"/>
    </source>
</evidence>
<dbReference type="EMBL" id="FQZX01000002">
    <property type="protein sequence ID" value="SHK14505.1"/>
    <property type="molecule type" value="Genomic_DNA"/>
</dbReference>
<evidence type="ECO:0000256" key="1">
    <source>
        <dbReference type="ARBA" id="ARBA00004571"/>
    </source>
</evidence>
<keyword evidence="14" id="KW-1185">Reference proteome</keyword>
<dbReference type="InterPro" id="IPR037066">
    <property type="entry name" value="Plug_dom_sf"/>
</dbReference>
<evidence type="ECO:0000256" key="9">
    <source>
        <dbReference type="RuleBase" id="RU003357"/>
    </source>
</evidence>
<dbReference type="Gene3D" id="2.40.170.20">
    <property type="entry name" value="TonB-dependent receptor, beta-barrel domain"/>
    <property type="match status" value="1"/>
</dbReference>
<evidence type="ECO:0000259" key="12">
    <source>
        <dbReference type="Pfam" id="PF07715"/>
    </source>
</evidence>
<comment type="similarity">
    <text evidence="8 9">Belongs to the TonB-dependent receptor family.</text>
</comment>
<sequence>MRTNKLMKLLLAVMLFSSITSPTAANELKENVTLSDFLNEISEKHEVFFTYNPTLVSSTSLNPEEYKFPVLDKIINKLERKTSFDFEYLGNKYYVVYHKKPERAKILKINSVNNGITALTLNEKIQNSITGKVTDDSGMPLAGVNIIEKGTTNGTTSDFDGNYTINVTDDTKLVFSYIGFATQEVSTAGKNTINVQLSEGMQLDEFIVVGSRTAPRSNADTPLPVDVIGAKDLSSTGQATFDKALQYKIPSFNTVQTPVNDATSLLDPYEIRNMGPSRTLILINGKRKNLSALLYTQTSPGRGETGADISAIPTDAIKRVEILRDGASAQYGSDAIAGVMNIILKDSPNEGSATLRTGITSEGDGEMFGVSLNNGTAIGEDKGFVNYTIDLSKVNQANRPGTVDAAGEAGDFGADIADVQEFLSRRPDAGNINGSPETAAAKFSLNLGYELSENTSMYGNAAYVYKAVNSFANYRTPYWRTVEDFPYLADFFPGDNPNTAGGYDGYVPTFEGELSDYNATIGFKSVINDWNLDASFTTGGNTQTYKVNNTHNRNVVYSPSVFIDENGNGSVDDGEITEGSELYRENSQQSFDPGGTRFSHNVGNIDISRLLSDKVSIGVGAEFRTETFEVIGGELASYDGGGADSFAGASPQNSGKFNRYNIGGYLSLDYDVTDAFLLSGTIRTENYSDFGNAFVYKFSSRYKFSDAFTLRGSISSGFRAPTLHQIYTQKAQYSFVPGQGIQVGGLINNVSTQAKLLGIPQLDAETSTNYTIGFGGKIDKFSYTFDYYSIAVKDRIVLGNEIGGSGDPTNPLDVLLANNNLSDVSFFSNAIDTKTSGIDVVLAYKGITIGDGSLDLNLSGNYTIQNELDGPVKDIDLVANSGQSVVNQTQEALFFTSRPKTKWILGANYEINKFGFSLNNTLFGKTSFFQQGLSTDANGNFNLGTEFDPKVVTDLGVNFSATDKLTIALNINNLLNVLPEWNFVSQNAAGDAILADPAQTQNQSNLITFNQRYSQMTYDGYHFSQLGTMFNLSLNYKF</sequence>
<name>A0A1M6Q2Q8_9FLAO</name>
<dbReference type="PROSITE" id="PS52016">
    <property type="entry name" value="TONB_DEPENDENT_REC_3"/>
    <property type="match status" value="1"/>
</dbReference>
<keyword evidence="5 9" id="KW-0798">TonB box</keyword>
<keyword evidence="4 8" id="KW-0812">Transmembrane</keyword>
<evidence type="ECO:0000256" key="8">
    <source>
        <dbReference type="PROSITE-ProRule" id="PRU01360"/>
    </source>
</evidence>
<feature type="chain" id="PRO_5013246281" evidence="10">
    <location>
        <begin position="25"/>
        <end position="1038"/>
    </location>
</feature>
<comment type="subcellular location">
    <subcellularLocation>
        <location evidence="1 8">Cell outer membrane</location>
        <topology evidence="1 8">Multi-pass membrane protein</topology>
    </subcellularLocation>
</comment>
<dbReference type="SUPFAM" id="SSF49464">
    <property type="entry name" value="Carboxypeptidase regulatory domain-like"/>
    <property type="match status" value="1"/>
</dbReference>
<evidence type="ECO:0000313" key="13">
    <source>
        <dbReference type="EMBL" id="SHK14505.1"/>
    </source>
</evidence>
<keyword evidence="2 8" id="KW-0813">Transport</keyword>
<dbReference type="FunFam" id="2.60.40.1120:FF:000003">
    <property type="entry name" value="Outer membrane protein Omp121"/>
    <property type="match status" value="1"/>
</dbReference>
<dbReference type="GO" id="GO:0009279">
    <property type="term" value="C:cell outer membrane"/>
    <property type="evidence" value="ECO:0007669"/>
    <property type="project" value="UniProtKB-SubCell"/>
</dbReference>
<dbReference type="PANTHER" id="PTHR47234">
    <property type="match status" value="1"/>
</dbReference>
<proteinExistence type="inferred from homology"/>
<dbReference type="InterPro" id="IPR000531">
    <property type="entry name" value="Beta-barrel_TonB"/>
</dbReference>
<dbReference type="AlphaFoldDB" id="A0A1M6Q2Q8"/>
<evidence type="ECO:0000256" key="6">
    <source>
        <dbReference type="ARBA" id="ARBA00023136"/>
    </source>
</evidence>
<keyword evidence="10" id="KW-0732">Signal</keyword>
<dbReference type="PANTHER" id="PTHR47234:SF3">
    <property type="entry name" value="SECRETIN_TONB SHORT N-TERMINAL DOMAIN-CONTAINING PROTEIN"/>
    <property type="match status" value="1"/>
</dbReference>
<evidence type="ECO:0000256" key="3">
    <source>
        <dbReference type="ARBA" id="ARBA00022452"/>
    </source>
</evidence>
<feature type="domain" description="TonB-dependent receptor-like beta-barrel" evidence="11">
    <location>
        <begin position="473"/>
        <end position="974"/>
    </location>
</feature>
<evidence type="ECO:0000256" key="10">
    <source>
        <dbReference type="SAM" id="SignalP"/>
    </source>
</evidence>
<keyword evidence="7 8" id="KW-0998">Cell outer membrane</keyword>
<keyword evidence="6 8" id="KW-0472">Membrane</keyword>
<evidence type="ECO:0000313" key="14">
    <source>
        <dbReference type="Proteomes" id="UP000184314"/>
    </source>
</evidence>
<dbReference type="SUPFAM" id="SSF56935">
    <property type="entry name" value="Porins"/>
    <property type="match status" value="1"/>
</dbReference>
<evidence type="ECO:0000256" key="7">
    <source>
        <dbReference type="ARBA" id="ARBA00023237"/>
    </source>
</evidence>
<reference evidence="14" key="1">
    <citation type="submission" date="2016-11" db="EMBL/GenBank/DDBJ databases">
        <authorList>
            <person name="Varghese N."/>
            <person name="Submissions S."/>
        </authorList>
    </citation>
    <scope>NUCLEOTIDE SEQUENCE [LARGE SCALE GENOMIC DNA]</scope>
    <source>
        <strain evidence="14">DSM 16478</strain>
    </source>
</reference>
<evidence type="ECO:0000259" key="11">
    <source>
        <dbReference type="Pfam" id="PF00593"/>
    </source>
</evidence>
<gene>
    <name evidence="13" type="ORF">SAMN04488007_2158</name>
</gene>
<dbReference type="Gene3D" id="2.170.130.10">
    <property type="entry name" value="TonB-dependent receptor, plug domain"/>
    <property type="match status" value="1"/>
</dbReference>
<dbReference type="InterPro" id="IPR039426">
    <property type="entry name" value="TonB-dep_rcpt-like"/>
</dbReference>
<feature type="domain" description="TonB-dependent receptor plug" evidence="12">
    <location>
        <begin position="219"/>
        <end position="339"/>
    </location>
</feature>
<dbReference type="STRING" id="228958.SAMN04488007_2158"/>
<accession>A0A1M6Q2Q8</accession>
<keyword evidence="3 8" id="KW-1134">Transmembrane beta strand</keyword>